<accession>A0A7W9B9X6</accession>
<dbReference type="InterPro" id="IPR006153">
    <property type="entry name" value="Cation/H_exchanger_TM"/>
</dbReference>
<evidence type="ECO:0000256" key="9">
    <source>
        <dbReference type="ARBA" id="ARBA00023201"/>
    </source>
</evidence>
<keyword evidence="4 10" id="KW-0812">Transmembrane</keyword>
<dbReference type="PANTHER" id="PTHR10110:SF86">
    <property type="entry name" value="SODIUM_HYDROGEN EXCHANGER 7"/>
    <property type="match status" value="1"/>
</dbReference>
<evidence type="ECO:0000256" key="3">
    <source>
        <dbReference type="ARBA" id="ARBA00022475"/>
    </source>
</evidence>
<keyword evidence="2" id="KW-0813">Transport</keyword>
<keyword evidence="13" id="KW-1185">Reference proteome</keyword>
<evidence type="ECO:0000256" key="4">
    <source>
        <dbReference type="ARBA" id="ARBA00022692"/>
    </source>
</evidence>
<feature type="transmembrane region" description="Helical" evidence="10">
    <location>
        <begin position="111"/>
        <end position="137"/>
    </location>
</feature>
<sequence length="510" mass="54290">MTMFESLLLLLLAAIVLLQVARRVGLPYPAMLALAGVAFAFVPGAPTLRIEPETVLALFIAPVLLDAAYDFPLGAASRLWRPLAIMVLGAVLVTTAVVATIGWAFAGLPIAAAIVLGAIVAPPDAAAATAVAGTVTLPRRTVAVLKGESLLNDATALLLFSGALAIQTADGSAGQVALRLVLAVPGGLLLGVASGWVVKRVSRYVAGTLGGNLFQFVAAFGIWLIAEHLELSAVLAVVASAVVIARGQDGVESPRMRVHSFAVWATVVFLLNVLAFMLMGMQARAILGRLDGRAWDDLELVGLVIAGVVASRFAVVMAWNYASRHWRRVRGSLDAPTIGQGVVVSWAGMRGLLSLATAFALPANFPQRDLVVLTAFGVVLATLVFQGMTLAPLVRLFKLDRMEDPQAELAEARRRLTDAALSKLDDLPDGDGLRATYQAKRAAHDDPERAAWLDRQRQAGLAVVAAQREALDDLREDGQIGSETFFQLQEELDWRALTLLPDEERRIEEA</sequence>
<reference evidence="12 13" key="1">
    <citation type="submission" date="2020-08" db="EMBL/GenBank/DDBJ databases">
        <title>Genomic Encyclopedia of Type Strains, Phase IV (KMG-IV): sequencing the most valuable type-strain genomes for metagenomic binning, comparative biology and taxonomic classification.</title>
        <authorList>
            <person name="Goeker M."/>
        </authorList>
    </citation>
    <scope>NUCLEOTIDE SEQUENCE [LARGE SCALE GENOMIC DNA]</scope>
    <source>
        <strain evidence="12 13">DSM 100044</strain>
    </source>
</reference>
<feature type="transmembrane region" description="Helical" evidence="10">
    <location>
        <begin position="83"/>
        <end position="105"/>
    </location>
</feature>
<dbReference type="AlphaFoldDB" id="A0A7W9B9X6"/>
<dbReference type="EMBL" id="JACIJK010000001">
    <property type="protein sequence ID" value="MBB5713298.1"/>
    <property type="molecule type" value="Genomic_DNA"/>
</dbReference>
<dbReference type="GO" id="GO:0015385">
    <property type="term" value="F:sodium:proton antiporter activity"/>
    <property type="evidence" value="ECO:0007669"/>
    <property type="project" value="InterPro"/>
</dbReference>
<evidence type="ECO:0000313" key="13">
    <source>
        <dbReference type="Proteomes" id="UP000546200"/>
    </source>
</evidence>
<dbReference type="Pfam" id="PF00999">
    <property type="entry name" value="Na_H_Exchanger"/>
    <property type="match status" value="1"/>
</dbReference>
<organism evidence="12 13">
    <name type="scientific">Sphingomonas aerophila</name>
    <dbReference type="NCBI Taxonomy" id="1344948"/>
    <lineage>
        <taxon>Bacteria</taxon>
        <taxon>Pseudomonadati</taxon>
        <taxon>Pseudomonadota</taxon>
        <taxon>Alphaproteobacteria</taxon>
        <taxon>Sphingomonadales</taxon>
        <taxon>Sphingomonadaceae</taxon>
        <taxon>Sphingomonas</taxon>
    </lineage>
</organism>
<proteinExistence type="predicted"/>
<keyword evidence="8 10" id="KW-0472">Membrane</keyword>
<feature type="transmembrane region" description="Helical" evidence="10">
    <location>
        <begin position="178"/>
        <end position="198"/>
    </location>
</feature>
<keyword evidence="3" id="KW-1003">Cell membrane</keyword>
<feature type="transmembrane region" description="Helical" evidence="10">
    <location>
        <begin position="261"/>
        <end position="280"/>
    </location>
</feature>
<feature type="transmembrane region" description="Helical" evidence="10">
    <location>
        <begin position="371"/>
        <end position="394"/>
    </location>
</feature>
<feature type="domain" description="Cation/H+ exchanger transmembrane" evidence="11">
    <location>
        <begin position="11"/>
        <end position="395"/>
    </location>
</feature>
<keyword evidence="5 10" id="KW-1133">Transmembrane helix</keyword>
<dbReference type="Gene3D" id="6.10.140.1330">
    <property type="match status" value="1"/>
</dbReference>
<protein>
    <submittedName>
        <fullName evidence="12">CPA1 family monovalent cation:H+ antiporter</fullName>
    </submittedName>
</protein>
<feature type="transmembrane region" description="Helical" evidence="10">
    <location>
        <begin position="343"/>
        <end position="365"/>
    </location>
</feature>
<dbReference type="PANTHER" id="PTHR10110">
    <property type="entry name" value="SODIUM/HYDROGEN EXCHANGER"/>
    <property type="match status" value="1"/>
</dbReference>
<evidence type="ECO:0000256" key="1">
    <source>
        <dbReference type="ARBA" id="ARBA00004651"/>
    </source>
</evidence>
<feature type="transmembrane region" description="Helical" evidence="10">
    <location>
        <begin position="205"/>
        <end position="225"/>
    </location>
</feature>
<evidence type="ECO:0000259" key="11">
    <source>
        <dbReference type="Pfam" id="PF00999"/>
    </source>
</evidence>
<dbReference type="GO" id="GO:0051453">
    <property type="term" value="P:regulation of intracellular pH"/>
    <property type="evidence" value="ECO:0007669"/>
    <property type="project" value="TreeGrafter"/>
</dbReference>
<gene>
    <name evidence="12" type="ORF">FHS94_000117</name>
</gene>
<keyword evidence="6" id="KW-0915">Sodium</keyword>
<comment type="subcellular location">
    <subcellularLocation>
        <location evidence="1">Cell membrane</location>
        <topology evidence="1">Multi-pass membrane protein</topology>
    </subcellularLocation>
</comment>
<evidence type="ECO:0000256" key="7">
    <source>
        <dbReference type="ARBA" id="ARBA00023065"/>
    </source>
</evidence>
<feature type="transmembrane region" description="Helical" evidence="10">
    <location>
        <begin position="149"/>
        <end position="166"/>
    </location>
</feature>
<dbReference type="InterPro" id="IPR018422">
    <property type="entry name" value="Cation/H_exchanger_CPA1"/>
</dbReference>
<name>A0A7W9B9X6_9SPHN</name>
<dbReference type="GO" id="GO:0015386">
    <property type="term" value="F:potassium:proton antiporter activity"/>
    <property type="evidence" value="ECO:0007669"/>
    <property type="project" value="TreeGrafter"/>
</dbReference>
<evidence type="ECO:0000256" key="8">
    <source>
        <dbReference type="ARBA" id="ARBA00023136"/>
    </source>
</evidence>
<keyword evidence="7" id="KW-0406">Ion transport</keyword>
<evidence type="ECO:0000313" key="12">
    <source>
        <dbReference type="EMBL" id="MBB5713298.1"/>
    </source>
</evidence>
<dbReference type="GO" id="GO:0005886">
    <property type="term" value="C:plasma membrane"/>
    <property type="evidence" value="ECO:0007669"/>
    <property type="project" value="UniProtKB-SubCell"/>
</dbReference>
<feature type="transmembrane region" description="Helical" evidence="10">
    <location>
        <begin position="231"/>
        <end position="249"/>
    </location>
</feature>
<feature type="transmembrane region" description="Helical" evidence="10">
    <location>
        <begin position="54"/>
        <end position="71"/>
    </location>
</feature>
<dbReference type="Proteomes" id="UP000546200">
    <property type="component" value="Unassembled WGS sequence"/>
</dbReference>
<keyword evidence="9" id="KW-0739">Sodium transport</keyword>
<evidence type="ECO:0000256" key="6">
    <source>
        <dbReference type="ARBA" id="ARBA00023053"/>
    </source>
</evidence>
<evidence type="ECO:0000256" key="2">
    <source>
        <dbReference type="ARBA" id="ARBA00022448"/>
    </source>
</evidence>
<dbReference type="GO" id="GO:0098719">
    <property type="term" value="P:sodium ion import across plasma membrane"/>
    <property type="evidence" value="ECO:0007669"/>
    <property type="project" value="TreeGrafter"/>
</dbReference>
<comment type="caution">
    <text evidence="12">The sequence shown here is derived from an EMBL/GenBank/DDBJ whole genome shotgun (WGS) entry which is preliminary data.</text>
</comment>
<evidence type="ECO:0000256" key="5">
    <source>
        <dbReference type="ARBA" id="ARBA00022989"/>
    </source>
</evidence>
<evidence type="ECO:0000256" key="10">
    <source>
        <dbReference type="SAM" id="Phobius"/>
    </source>
</evidence>
<feature type="transmembrane region" description="Helical" evidence="10">
    <location>
        <begin position="300"/>
        <end position="322"/>
    </location>
</feature>